<feature type="domain" description="ShKT" evidence="5">
    <location>
        <begin position="255"/>
        <end position="295"/>
    </location>
</feature>
<evidence type="ECO:0000313" key="7">
    <source>
        <dbReference type="Proteomes" id="UP001177023"/>
    </source>
</evidence>
<dbReference type="PROSITE" id="PS51670">
    <property type="entry name" value="SHKT"/>
    <property type="match status" value="3"/>
</dbReference>
<feature type="chain" id="PRO_5041253505" description="ShKT domain-containing protein" evidence="4">
    <location>
        <begin position="17"/>
        <end position="352"/>
    </location>
</feature>
<feature type="domain" description="ShKT" evidence="5">
    <location>
        <begin position="60"/>
        <end position="100"/>
    </location>
</feature>
<dbReference type="Proteomes" id="UP001177023">
    <property type="component" value="Unassembled WGS sequence"/>
</dbReference>
<dbReference type="InterPro" id="IPR003582">
    <property type="entry name" value="ShKT_dom"/>
</dbReference>
<comment type="caution">
    <text evidence="3">Lacks conserved residue(s) required for the propagation of feature annotation.</text>
</comment>
<dbReference type="AlphaFoldDB" id="A0AA36C448"/>
<keyword evidence="2" id="KW-1015">Disulfide bond</keyword>
<evidence type="ECO:0000313" key="6">
    <source>
        <dbReference type="EMBL" id="CAJ0558018.1"/>
    </source>
</evidence>
<dbReference type="Gene3D" id="1.10.10.1940">
    <property type="match status" value="4"/>
</dbReference>
<keyword evidence="7" id="KW-1185">Reference proteome</keyword>
<evidence type="ECO:0000256" key="3">
    <source>
        <dbReference type="PROSITE-ProRule" id="PRU01005"/>
    </source>
</evidence>
<feature type="non-terminal residue" evidence="6">
    <location>
        <position position="352"/>
    </location>
</feature>
<dbReference type="SMART" id="SM00254">
    <property type="entry name" value="ShKT"/>
    <property type="match status" value="4"/>
</dbReference>
<dbReference type="PANTHER" id="PTHR46219">
    <property type="entry name" value="PROTEIN CBG11138"/>
    <property type="match status" value="1"/>
</dbReference>
<gene>
    <name evidence="6" type="ORF">MSPICULIGERA_LOCUS761</name>
</gene>
<name>A0AA36C448_9BILA</name>
<accession>A0AA36C448</accession>
<protein>
    <recommendedName>
        <fullName evidence="5">ShKT domain-containing protein</fullName>
    </recommendedName>
</protein>
<organism evidence="6 7">
    <name type="scientific">Mesorhabditis spiculigera</name>
    <dbReference type="NCBI Taxonomy" id="96644"/>
    <lineage>
        <taxon>Eukaryota</taxon>
        <taxon>Metazoa</taxon>
        <taxon>Ecdysozoa</taxon>
        <taxon>Nematoda</taxon>
        <taxon>Chromadorea</taxon>
        <taxon>Rhabditida</taxon>
        <taxon>Rhabditina</taxon>
        <taxon>Rhabditomorpha</taxon>
        <taxon>Rhabditoidea</taxon>
        <taxon>Rhabditidae</taxon>
        <taxon>Mesorhabditinae</taxon>
        <taxon>Mesorhabditis</taxon>
    </lineage>
</organism>
<dbReference type="PROSITE" id="PS51257">
    <property type="entry name" value="PROKAR_LIPOPROTEIN"/>
    <property type="match status" value="1"/>
</dbReference>
<comment type="caution">
    <text evidence="6">The sequence shown here is derived from an EMBL/GenBank/DDBJ whole genome shotgun (WGS) entry which is preliminary data.</text>
</comment>
<evidence type="ECO:0000259" key="5">
    <source>
        <dbReference type="PROSITE" id="PS51670"/>
    </source>
</evidence>
<dbReference type="Pfam" id="PF01549">
    <property type="entry name" value="ShK"/>
    <property type="match status" value="5"/>
</dbReference>
<keyword evidence="1 4" id="KW-0732">Signal</keyword>
<dbReference type="EMBL" id="CATQJA010000178">
    <property type="protein sequence ID" value="CAJ0558018.1"/>
    <property type="molecule type" value="Genomic_DNA"/>
</dbReference>
<sequence>MKMLLAVFFLIQSCYAVYYNYCASTGTSCTSFLSTCSNGLTCLYRDSQNLVCCPNASRSCANLDEAGTSISTCASNAAYCTNTLYTSLMKEQCPSTCGYCSSSSISSSTTCVDLLNPDTGVSDCPSRAYLCDDATYYSVMTSFGKMKTELVVLLFVHSCAGIVYNYCSVTGTSCTATGVCSTGYTCLYRDSKNKVCCPTASRACANLLTAGTTTSTCAGQAYLCSDSRYAALMQQQCPSTCGYCSSSSISTSTTCVDQLNPSTGVSDCPSRAYLCNNGTYYDVMTTQCPATCGRCSSSSVISSSTTCVDQLNPSTGVSDCPARAASGLCANSVYIPLMTQQCPRSCGFCSGK</sequence>
<proteinExistence type="predicted"/>
<dbReference type="FunFam" id="1.10.10.1940:FF:000002">
    <property type="entry name" value="PHAryngeal gland Toxin-related"/>
    <property type="match status" value="2"/>
</dbReference>
<evidence type="ECO:0000256" key="4">
    <source>
        <dbReference type="SAM" id="SignalP"/>
    </source>
</evidence>
<feature type="signal peptide" evidence="4">
    <location>
        <begin position="1"/>
        <end position="16"/>
    </location>
</feature>
<feature type="domain" description="ShKT" evidence="5">
    <location>
        <begin position="307"/>
        <end position="349"/>
    </location>
</feature>
<evidence type="ECO:0000256" key="2">
    <source>
        <dbReference type="ARBA" id="ARBA00023157"/>
    </source>
</evidence>
<evidence type="ECO:0000256" key="1">
    <source>
        <dbReference type="ARBA" id="ARBA00022729"/>
    </source>
</evidence>
<reference evidence="6" key="1">
    <citation type="submission" date="2023-06" db="EMBL/GenBank/DDBJ databases">
        <authorList>
            <person name="Delattre M."/>
        </authorList>
    </citation>
    <scope>NUCLEOTIDE SEQUENCE</scope>
    <source>
        <strain evidence="6">AF72</strain>
    </source>
</reference>